<sequence length="66" mass="7672">MKRAIKESKDLSSLALDELIAKKYSSDDETSTSGSVDEEYATIVRNFKKFFERKGKFVRQPHEEKK</sequence>
<comment type="caution">
    <text evidence="1">The sequence shown here is derived from an EMBL/GenBank/DDBJ whole genome shotgun (WGS) entry which is preliminary data.</text>
</comment>
<evidence type="ECO:0000313" key="1">
    <source>
        <dbReference type="EMBL" id="GFC86240.1"/>
    </source>
</evidence>
<dbReference type="EMBL" id="BKCJ011104092">
    <property type="protein sequence ID" value="GFC86240.1"/>
    <property type="molecule type" value="Genomic_DNA"/>
</dbReference>
<organism evidence="1">
    <name type="scientific">Tanacetum cinerariifolium</name>
    <name type="common">Dalmatian daisy</name>
    <name type="synonym">Chrysanthemum cinerariifolium</name>
    <dbReference type="NCBI Taxonomy" id="118510"/>
    <lineage>
        <taxon>Eukaryota</taxon>
        <taxon>Viridiplantae</taxon>
        <taxon>Streptophyta</taxon>
        <taxon>Embryophyta</taxon>
        <taxon>Tracheophyta</taxon>
        <taxon>Spermatophyta</taxon>
        <taxon>Magnoliopsida</taxon>
        <taxon>eudicotyledons</taxon>
        <taxon>Gunneridae</taxon>
        <taxon>Pentapetalae</taxon>
        <taxon>asterids</taxon>
        <taxon>campanulids</taxon>
        <taxon>Asterales</taxon>
        <taxon>Asteraceae</taxon>
        <taxon>Asteroideae</taxon>
        <taxon>Anthemideae</taxon>
        <taxon>Anthemidinae</taxon>
        <taxon>Tanacetum</taxon>
    </lineage>
</organism>
<name>A0A699RIG6_TANCI</name>
<gene>
    <name evidence="1" type="ORF">Tci_858210</name>
</gene>
<protein>
    <submittedName>
        <fullName evidence="1">Zf-CCHC domain-containing protein/DUF4219 domain-containing protein/UBN2 domain-containing protein</fullName>
    </submittedName>
</protein>
<dbReference type="AlphaFoldDB" id="A0A699RIG6"/>
<reference evidence="1" key="1">
    <citation type="journal article" date="2019" name="Sci. Rep.">
        <title>Draft genome of Tanacetum cinerariifolium, the natural source of mosquito coil.</title>
        <authorList>
            <person name="Yamashiro T."/>
            <person name="Shiraishi A."/>
            <person name="Satake H."/>
            <person name="Nakayama K."/>
        </authorList>
    </citation>
    <scope>NUCLEOTIDE SEQUENCE</scope>
</reference>
<accession>A0A699RIG6</accession>
<proteinExistence type="predicted"/>